<dbReference type="AlphaFoldDB" id="A0A1D9Q3Z6"/>
<feature type="compositionally biased region" description="Polar residues" evidence="1">
    <location>
        <begin position="739"/>
        <end position="751"/>
    </location>
</feature>
<proteinExistence type="predicted"/>
<feature type="compositionally biased region" description="Polar residues" evidence="1">
    <location>
        <begin position="689"/>
        <end position="706"/>
    </location>
</feature>
<feature type="region of interest" description="Disordered" evidence="1">
    <location>
        <begin position="586"/>
        <end position="651"/>
    </location>
</feature>
<dbReference type="Pfam" id="PF00041">
    <property type="entry name" value="fn3"/>
    <property type="match status" value="1"/>
</dbReference>
<feature type="compositionally biased region" description="Polar residues" evidence="1">
    <location>
        <begin position="590"/>
        <end position="601"/>
    </location>
</feature>
<feature type="compositionally biased region" description="Polar residues" evidence="1">
    <location>
        <begin position="996"/>
        <end position="1009"/>
    </location>
</feature>
<name>A0A1D9Q3Z6_SCLS1</name>
<dbReference type="OrthoDB" id="5572782at2759"/>
<gene>
    <name evidence="3" type="ORF">sscle_05g044280</name>
</gene>
<feature type="compositionally biased region" description="Basic and acidic residues" evidence="1">
    <location>
        <begin position="1081"/>
        <end position="1095"/>
    </location>
</feature>
<sequence length="1135" mass="124479">MNAVDYYTSLIDWVFSHARELHEHMFLIQSIVTCAALFWLLRRASDVLWTPLPRLISILGVEVPDPPEVSLACIKSDSLTLHWSSSPPNKGVVRYILQVNGVDVGESTQGETVIIEGLKPGNFYNVRVIAVGSQNFQAGSRVIRLRTLGRDGHPRHGVVRNEADLSNDDQNDATSGETLPTVRAHGGPTDITNPPAATVQVVVRESSVSHHTQRRNTVGRKHSPSIVTATAGDWSASIAQSLDDGCETIQELQRKQDAVQKEVEDVIAQGLKESEEIRNQILILSEDKDKKTEIVKDKEEASEALRKEVKNLEVKNRQAQSRKTALQKSLQTKQVERKKMHDEQARWKKEIKSMEAERESWSRETEEIRVSTEARCEELRQNIRNVQDLITQYTREVAEKGLLVKKLEEERENLGIGLDDDQAREWEASEKRNDAQWEVKNRAQHAHAQDCSQRLEQLENELQAAQANFTALYARLPNNQNQLMNHANSSGVDFDPNSQQGKAKARRQRTRKSRTNTVSSTNPGYPMIDPQFPSTSAFSTFNSMSSTAYAPAPYMDLAMGNDTAMVPLLGHTGMSEADIQSLTAGAPLSPTATSLLPSTLFNDDEPPSPDEEVPEYASELHHPFSPPHRHNDPQSPRSSGSVSLMSSPHASSQNLAKYGVTHHDYALDNDRNSLGSPSSKFGVIGSPARTGQSTSHRNFGSMFTSLRKSDKNSQDGLPLGSLKSGQSHSFPRSTDEPETPSNRSRRISFSSGWGGVFQRNPTVGDTSEGNAPAPARQNSRRHGFSMFGFKNEDANPLHPSRDPSSPRPTSIASSDLPRPSTDSAPFGWGPGADGTVNKNSPLVTDWSVSAPPTWSRSQSRRPSFQHGSTNALTSGMLSGSDEYFYEEDINSSPPPNLGAIGTRPPSSHNSVLPKLNPTAPKFELPQTSDPVFTRFLRSSKGKGKASDQNAESDPIYDTPQPITSSPSEPRKSRDSPSIHTQNSVAESTDSLDRIKSNATSDVGGSTKGESSFSKLLRKGSSSKFSLGGKDSIFGRKKGSSSISASDHNERDESLDDHGQDSVTTGGESANSSPRIGGPEGGDTKGQKGAPRERKSSTWGRFQRSKKGRESSDVERSEKSEAETTGTEDEHEHEHE</sequence>
<dbReference type="PANTHER" id="PTHR23159">
    <property type="entry name" value="CENTROSOMAL PROTEIN 2"/>
    <property type="match status" value="1"/>
</dbReference>
<feature type="domain" description="Fibronectin type-III" evidence="2">
    <location>
        <begin position="63"/>
        <end position="150"/>
    </location>
</feature>
<evidence type="ECO:0000313" key="4">
    <source>
        <dbReference type="Proteomes" id="UP000177798"/>
    </source>
</evidence>
<dbReference type="SMART" id="SM00060">
    <property type="entry name" value="FN3"/>
    <property type="match status" value="1"/>
</dbReference>
<feature type="compositionally biased region" description="Polar residues" evidence="1">
    <location>
        <begin position="633"/>
        <end position="651"/>
    </location>
</feature>
<feature type="compositionally biased region" description="Polar residues" evidence="1">
    <location>
        <begin position="723"/>
        <end position="732"/>
    </location>
</feature>
<dbReference type="SUPFAM" id="SSF49265">
    <property type="entry name" value="Fibronectin type III"/>
    <property type="match status" value="1"/>
</dbReference>
<feature type="compositionally biased region" description="Basic and acidic residues" evidence="1">
    <location>
        <begin position="790"/>
        <end position="801"/>
    </location>
</feature>
<feature type="compositionally biased region" description="Polar residues" evidence="1">
    <location>
        <begin position="977"/>
        <end position="988"/>
    </location>
</feature>
<dbReference type="CDD" id="cd00063">
    <property type="entry name" value="FN3"/>
    <property type="match status" value="1"/>
</dbReference>
<feature type="region of interest" description="Disordered" evidence="1">
    <location>
        <begin position="668"/>
        <end position="1135"/>
    </location>
</feature>
<evidence type="ECO:0000313" key="3">
    <source>
        <dbReference type="EMBL" id="APA09658.1"/>
    </source>
</evidence>
<feature type="compositionally biased region" description="Basic and acidic residues" evidence="1">
    <location>
        <begin position="1107"/>
        <end position="1135"/>
    </location>
</feature>
<feature type="compositionally biased region" description="Polar residues" evidence="1">
    <location>
        <begin position="836"/>
        <end position="877"/>
    </location>
</feature>
<feature type="compositionally biased region" description="Basic and acidic residues" evidence="1">
    <location>
        <begin position="1046"/>
        <end position="1059"/>
    </location>
</feature>
<feature type="region of interest" description="Disordered" evidence="1">
    <location>
        <begin position="483"/>
        <end position="530"/>
    </location>
</feature>
<dbReference type="InterPro" id="IPR003961">
    <property type="entry name" value="FN3_dom"/>
</dbReference>
<feature type="compositionally biased region" description="Polar residues" evidence="1">
    <location>
        <begin position="1060"/>
        <end position="1073"/>
    </location>
</feature>
<protein>
    <recommendedName>
        <fullName evidence="2">Fibronectin type-III domain-containing protein</fullName>
    </recommendedName>
</protein>
<dbReference type="InterPro" id="IPR013783">
    <property type="entry name" value="Ig-like_fold"/>
</dbReference>
<evidence type="ECO:0000259" key="2">
    <source>
        <dbReference type="PROSITE" id="PS50853"/>
    </source>
</evidence>
<feature type="compositionally biased region" description="Low complexity" evidence="1">
    <location>
        <begin position="1010"/>
        <end position="1029"/>
    </location>
</feature>
<reference evidence="4" key="1">
    <citation type="journal article" date="2017" name="Genome Biol. Evol.">
        <title>The complete genome sequence of the phytopathogenic fungus Sclerotinia sclerotiorum reveals insights into the genome architecture of broad host range pathogens.</title>
        <authorList>
            <person name="Derbyshire M."/>
            <person name="Denton-Giles M."/>
            <person name="Hegedus D."/>
            <person name="Seifbarghy S."/>
            <person name="Rollins J."/>
            <person name="van Kan J."/>
            <person name="Seidl M.F."/>
            <person name="Faino L."/>
            <person name="Mbengue M."/>
            <person name="Navaud O."/>
            <person name="Raffaele S."/>
            <person name="Hammond-Kosack K."/>
            <person name="Heard S."/>
            <person name="Oliver R."/>
        </authorList>
    </citation>
    <scope>NUCLEOTIDE SEQUENCE [LARGE SCALE GENOMIC DNA]</scope>
    <source>
        <strain evidence="4">ATCC 18683 / 1980 / Ss-1</strain>
    </source>
</reference>
<feature type="region of interest" description="Disordered" evidence="1">
    <location>
        <begin position="154"/>
        <end position="194"/>
    </location>
</feature>
<dbReference type="PROSITE" id="PS50853">
    <property type="entry name" value="FN3"/>
    <property type="match status" value="1"/>
</dbReference>
<feature type="compositionally biased region" description="Polar residues" evidence="1">
    <location>
        <begin position="759"/>
        <end position="769"/>
    </location>
</feature>
<dbReference type="Gene3D" id="2.60.40.10">
    <property type="entry name" value="Immunoglobulins"/>
    <property type="match status" value="1"/>
</dbReference>
<feature type="region of interest" description="Disordered" evidence="1">
    <location>
        <begin position="314"/>
        <end position="344"/>
    </location>
</feature>
<dbReference type="PANTHER" id="PTHR23159:SF31">
    <property type="entry name" value="CENTROSOME-ASSOCIATED PROTEIN CEP250 ISOFORM X1"/>
    <property type="match status" value="1"/>
</dbReference>
<feature type="compositionally biased region" description="Basic and acidic residues" evidence="1">
    <location>
        <begin position="154"/>
        <end position="163"/>
    </location>
</feature>
<feature type="compositionally biased region" description="Basic and acidic residues" evidence="1">
    <location>
        <begin position="334"/>
        <end position="344"/>
    </location>
</feature>
<organism evidence="3 4">
    <name type="scientific">Sclerotinia sclerotiorum (strain ATCC 18683 / 1980 / Ss-1)</name>
    <name type="common">White mold</name>
    <name type="synonym">Whetzelinia sclerotiorum</name>
    <dbReference type="NCBI Taxonomy" id="665079"/>
    <lineage>
        <taxon>Eukaryota</taxon>
        <taxon>Fungi</taxon>
        <taxon>Dikarya</taxon>
        <taxon>Ascomycota</taxon>
        <taxon>Pezizomycotina</taxon>
        <taxon>Leotiomycetes</taxon>
        <taxon>Helotiales</taxon>
        <taxon>Sclerotiniaceae</taxon>
        <taxon>Sclerotinia</taxon>
    </lineage>
</organism>
<feature type="compositionally biased region" description="Acidic residues" evidence="1">
    <location>
        <begin position="602"/>
        <end position="614"/>
    </location>
</feature>
<feature type="compositionally biased region" description="Polar residues" evidence="1">
    <location>
        <begin position="483"/>
        <end position="501"/>
    </location>
</feature>
<dbReference type="InterPro" id="IPR036116">
    <property type="entry name" value="FN3_sf"/>
</dbReference>
<dbReference type="VEuPathDB" id="FungiDB:sscle_05g044280"/>
<dbReference type="Proteomes" id="UP000177798">
    <property type="component" value="Chromosome 5"/>
</dbReference>
<dbReference type="EMBL" id="CP017818">
    <property type="protein sequence ID" value="APA09658.1"/>
    <property type="molecule type" value="Genomic_DNA"/>
</dbReference>
<accession>A0A1D9Q3Z6</accession>
<feature type="compositionally biased region" description="Basic residues" evidence="1">
    <location>
        <begin position="503"/>
        <end position="514"/>
    </location>
</feature>
<feature type="compositionally biased region" description="Polar residues" evidence="1">
    <location>
        <begin position="317"/>
        <end position="333"/>
    </location>
</feature>
<evidence type="ECO:0000256" key="1">
    <source>
        <dbReference type="SAM" id="MobiDB-lite"/>
    </source>
</evidence>